<dbReference type="GeneID" id="37060943"/>
<keyword evidence="2" id="KW-0472">Membrane</keyword>
<evidence type="ECO:0000256" key="2">
    <source>
        <dbReference type="SAM" id="Phobius"/>
    </source>
</evidence>
<feature type="transmembrane region" description="Helical" evidence="2">
    <location>
        <begin position="55"/>
        <end position="74"/>
    </location>
</feature>
<protein>
    <submittedName>
        <fullName evidence="3">Uncharacterized protein</fullName>
    </submittedName>
</protein>
<organism evidence="3 4">
    <name type="scientific">Aspergillus heteromorphus CBS 117.55</name>
    <dbReference type="NCBI Taxonomy" id="1448321"/>
    <lineage>
        <taxon>Eukaryota</taxon>
        <taxon>Fungi</taxon>
        <taxon>Dikarya</taxon>
        <taxon>Ascomycota</taxon>
        <taxon>Pezizomycotina</taxon>
        <taxon>Eurotiomycetes</taxon>
        <taxon>Eurotiomycetidae</taxon>
        <taxon>Eurotiales</taxon>
        <taxon>Aspergillaceae</taxon>
        <taxon>Aspergillus</taxon>
        <taxon>Aspergillus subgen. Circumdati</taxon>
    </lineage>
</organism>
<proteinExistence type="predicted"/>
<evidence type="ECO:0000313" key="4">
    <source>
        <dbReference type="Proteomes" id="UP000247233"/>
    </source>
</evidence>
<keyword evidence="4" id="KW-1185">Reference proteome</keyword>
<sequence length="263" mass="29551">MLFPPLALGVAMDCDLLSLQSWAGVLVSCIWFVVFLFRLWIPRVEGVVHIEVHRLILRTLFFVAMRALLVNLAVAEVCRSVPVLARDGGGRRRTRLWFPQAPARVGYVSLPRAFRPTTRCARQTDRPSRRLRHLTSLPHCCPPLPGSAAWPCRPICTSNPGSIPADCIARRQPFSSPMIRVPTRRERQTTLTGPARRGIHELPDFRQRLRYYTCGWVDIYTPDLLAGSLLVVRSTDFVSKRASRPSNHITMRGPDGRGAAPLA</sequence>
<dbReference type="EMBL" id="MSFL01000008">
    <property type="protein sequence ID" value="PWY85959.1"/>
    <property type="molecule type" value="Genomic_DNA"/>
</dbReference>
<name>A0A317WI38_9EURO</name>
<feature type="region of interest" description="Disordered" evidence="1">
    <location>
        <begin position="241"/>
        <end position="263"/>
    </location>
</feature>
<evidence type="ECO:0000313" key="3">
    <source>
        <dbReference type="EMBL" id="PWY85959.1"/>
    </source>
</evidence>
<feature type="transmembrane region" description="Helical" evidence="2">
    <location>
        <begin position="20"/>
        <end position="41"/>
    </location>
</feature>
<dbReference type="RefSeq" id="XP_025400511.1">
    <property type="nucleotide sequence ID" value="XM_025538706.1"/>
</dbReference>
<dbReference type="VEuPathDB" id="FungiDB:BO70DRAFT_218213"/>
<gene>
    <name evidence="3" type="ORF">BO70DRAFT_218213</name>
</gene>
<dbReference type="AlphaFoldDB" id="A0A317WI38"/>
<accession>A0A317WI38</accession>
<comment type="caution">
    <text evidence="3">The sequence shown here is derived from an EMBL/GenBank/DDBJ whole genome shotgun (WGS) entry which is preliminary data.</text>
</comment>
<dbReference type="Proteomes" id="UP000247233">
    <property type="component" value="Unassembled WGS sequence"/>
</dbReference>
<reference evidence="3 4" key="1">
    <citation type="submission" date="2016-12" db="EMBL/GenBank/DDBJ databases">
        <title>The genomes of Aspergillus section Nigri reveals drivers in fungal speciation.</title>
        <authorList>
            <consortium name="DOE Joint Genome Institute"/>
            <person name="Vesth T.C."/>
            <person name="Nybo J."/>
            <person name="Theobald S."/>
            <person name="Brandl J."/>
            <person name="Frisvad J.C."/>
            <person name="Nielsen K.F."/>
            <person name="Lyhne E.K."/>
            <person name="Kogle M.E."/>
            <person name="Kuo A."/>
            <person name="Riley R."/>
            <person name="Clum A."/>
            <person name="Nolan M."/>
            <person name="Lipzen A."/>
            <person name="Salamov A."/>
            <person name="Henrissat B."/>
            <person name="Wiebenga A."/>
            <person name="De Vries R.P."/>
            <person name="Grigoriev I.V."/>
            <person name="Mortensen U.H."/>
            <person name="Andersen M.R."/>
            <person name="Baker S.E."/>
        </authorList>
    </citation>
    <scope>NUCLEOTIDE SEQUENCE [LARGE SCALE GENOMIC DNA]</scope>
    <source>
        <strain evidence="3 4">CBS 117.55</strain>
    </source>
</reference>
<evidence type="ECO:0000256" key="1">
    <source>
        <dbReference type="SAM" id="MobiDB-lite"/>
    </source>
</evidence>
<keyword evidence="2" id="KW-0812">Transmembrane</keyword>
<keyword evidence="2" id="KW-1133">Transmembrane helix</keyword>